<feature type="region of interest" description="Disordered" evidence="6">
    <location>
        <begin position="341"/>
        <end position="361"/>
    </location>
</feature>
<dbReference type="SUPFAM" id="SSF50022">
    <property type="entry name" value="ISP domain"/>
    <property type="match status" value="1"/>
</dbReference>
<evidence type="ECO:0000256" key="5">
    <source>
        <dbReference type="ARBA" id="ARBA00023014"/>
    </source>
</evidence>
<dbReference type="SUPFAM" id="SSF55961">
    <property type="entry name" value="Bet v1-like"/>
    <property type="match status" value="1"/>
</dbReference>
<dbReference type="InterPro" id="IPR036922">
    <property type="entry name" value="Rieske_2Fe-2S_sf"/>
</dbReference>
<dbReference type="Pfam" id="PF00355">
    <property type="entry name" value="Rieske"/>
    <property type="match status" value="1"/>
</dbReference>
<keyword evidence="3" id="KW-0560">Oxidoreductase</keyword>
<evidence type="ECO:0000256" key="3">
    <source>
        <dbReference type="ARBA" id="ARBA00023002"/>
    </source>
</evidence>
<dbReference type="Gene3D" id="3.90.380.10">
    <property type="entry name" value="Naphthalene 1,2-dioxygenase Alpha Subunit, Chain A, domain 1"/>
    <property type="match status" value="1"/>
</dbReference>
<evidence type="ECO:0000259" key="7">
    <source>
        <dbReference type="PROSITE" id="PS51296"/>
    </source>
</evidence>
<keyword evidence="4" id="KW-0408">Iron</keyword>
<comment type="caution">
    <text evidence="8">The sequence shown here is derived from an EMBL/GenBank/DDBJ whole genome shotgun (WGS) entry which is preliminary data.</text>
</comment>
<dbReference type="InterPro" id="IPR017941">
    <property type="entry name" value="Rieske_2Fe-2S"/>
</dbReference>
<dbReference type="PROSITE" id="PS51296">
    <property type="entry name" value="RIESKE"/>
    <property type="match status" value="1"/>
</dbReference>
<dbReference type="Pfam" id="PF19112">
    <property type="entry name" value="VanA_C"/>
    <property type="match status" value="1"/>
</dbReference>
<accession>A0ABT3CCM9</accession>
<evidence type="ECO:0000256" key="2">
    <source>
        <dbReference type="ARBA" id="ARBA00022723"/>
    </source>
</evidence>
<keyword evidence="9" id="KW-1185">Reference proteome</keyword>
<dbReference type="GO" id="GO:0051213">
    <property type="term" value="F:dioxygenase activity"/>
    <property type="evidence" value="ECO:0007669"/>
    <property type="project" value="UniProtKB-KW"/>
</dbReference>
<evidence type="ECO:0000313" key="9">
    <source>
        <dbReference type="Proteomes" id="UP001526201"/>
    </source>
</evidence>
<dbReference type="InterPro" id="IPR044043">
    <property type="entry name" value="VanA_C_cat"/>
</dbReference>
<organism evidence="8 9">
    <name type="scientific">Mycolicibacterium komossense</name>
    <dbReference type="NCBI Taxonomy" id="1779"/>
    <lineage>
        <taxon>Bacteria</taxon>
        <taxon>Bacillati</taxon>
        <taxon>Actinomycetota</taxon>
        <taxon>Actinomycetes</taxon>
        <taxon>Mycobacteriales</taxon>
        <taxon>Mycobacteriaceae</taxon>
        <taxon>Mycolicibacterium</taxon>
    </lineage>
</organism>
<evidence type="ECO:0000256" key="6">
    <source>
        <dbReference type="SAM" id="MobiDB-lite"/>
    </source>
</evidence>
<keyword evidence="8" id="KW-0223">Dioxygenase</keyword>
<sequence length="361" mass="39996">MANDAYTPERLREAYQHVWFVVARSQDIDTPIRAQLLDHHLVVFRDASGAARVTDQRCIHRGGNLGDGKVVGGNIQCPYHGWQFDGVSGECQVIPSLPEGGRIPPKAAVKAYPVIERFEHVWTCLGDPVYDVPEPPEIEGLELEWRAAEPIHADCGFMAATENFRDMAHFPFVHEPSMGAVEPVIGDLKVERDGREVRASYYYSQVQDSDFSDVGDAWMHYHSYAPGMATILYDFGDEIGKRFLVDFPSPVSYDKCIIFWGVATDRDFRGGTVDEILEIETKVFNEDTPVLEGLEPKEVPLAGQAFEVSAPADIYTLNYRRATQHAVQTIAKARGLAPTGAANGSAAEWPGSDLPVQAESR</sequence>
<gene>
    <name evidence="8" type="ORF">H7J73_14535</name>
</gene>
<evidence type="ECO:0000256" key="1">
    <source>
        <dbReference type="ARBA" id="ARBA00022714"/>
    </source>
</evidence>
<keyword evidence="1" id="KW-0001">2Fe-2S</keyword>
<name>A0ABT3CCM9_9MYCO</name>
<reference evidence="8 9" key="1">
    <citation type="journal article" date="2022" name="BMC Genomics">
        <title>Comparative genome analysis of mycobacteria focusing on tRNA and non-coding RNA.</title>
        <authorList>
            <person name="Behra P.R.K."/>
            <person name="Pettersson B.M.F."/>
            <person name="Ramesh M."/>
            <person name="Das S."/>
            <person name="Dasgupta S."/>
            <person name="Kirsebom L.A."/>
        </authorList>
    </citation>
    <scope>NUCLEOTIDE SEQUENCE [LARGE SCALE GENOMIC DNA]</scope>
    <source>
        <strain evidence="8 9">DSM 44078</strain>
    </source>
</reference>
<evidence type="ECO:0000256" key="4">
    <source>
        <dbReference type="ARBA" id="ARBA00023004"/>
    </source>
</evidence>
<keyword evidence="2" id="KW-0479">Metal-binding</keyword>
<keyword evidence="5" id="KW-0411">Iron-sulfur</keyword>
<dbReference type="PANTHER" id="PTHR21266">
    <property type="entry name" value="IRON-SULFUR DOMAIN CONTAINING PROTEIN"/>
    <property type="match status" value="1"/>
</dbReference>
<proteinExistence type="predicted"/>
<dbReference type="PANTHER" id="PTHR21266:SF60">
    <property type="entry name" value="3-KETOSTEROID-9-ALPHA-MONOOXYGENASE, OXYGENASE COMPONENT"/>
    <property type="match status" value="1"/>
</dbReference>
<protein>
    <submittedName>
        <fullName evidence="8">Aromatic ring-hydroxylating dioxygenase subunit alpha</fullName>
    </submittedName>
</protein>
<dbReference type="Proteomes" id="UP001526201">
    <property type="component" value="Unassembled WGS sequence"/>
</dbReference>
<evidence type="ECO:0000313" key="8">
    <source>
        <dbReference type="EMBL" id="MCV7227250.1"/>
    </source>
</evidence>
<feature type="domain" description="Rieske" evidence="7">
    <location>
        <begin position="19"/>
        <end position="123"/>
    </location>
</feature>
<dbReference type="InterPro" id="IPR050584">
    <property type="entry name" value="Cholesterol_7-desaturase"/>
</dbReference>
<dbReference type="Gene3D" id="2.102.10.10">
    <property type="entry name" value="Rieske [2Fe-2S] iron-sulphur domain"/>
    <property type="match status" value="1"/>
</dbReference>
<dbReference type="RefSeq" id="WP_264068188.1">
    <property type="nucleotide sequence ID" value="NZ_JACKTY010000029.1"/>
</dbReference>
<dbReference type="EMBL" id="JACKTY010000029">
    <property type="protein sequence ID" value="MCV7227250.1"/>
    <property type="molecule type" value="Genomic_DNA"/>
</dbReference>